<evidence type="ECO:0000256" key="1">
    <source>
        <dbReference type="SAM" id="MobiDB-lite"/>
    </source>
</evidence>
<gene>
    <name evidence="3" type="primary">LOC106472736</name>
</gene>
<dbReference type="Proteomes" id="UP000694941">
    <property type="component" value="Unplaced"/>
</dbReference>
<name>A0ABM1BUD9_LIMPO</name>
<organism evidence="2 3">
    <name type="scientific">Limulus polyphemus</name>
    <name type="common">Atlantic horseshoe crab</name>
    <dbReference type="NCBI Taxonomy" id="6850"/>
    <lineage>
        <taxon>Eukaryota</taxon>
        <taxon>Metazoa</taxon>
        <taxon>Ecdysozoa</taxon>
        <taxon>Arthropoda</taxon>
        <taxon>Chelicerata</taxon>
        <taxon>Merostomata</taxon>
        <taxon>Xiphosura</taxon>
        <taxon>Limulidae</taxon>
        <taxon>Limulus</taxon>
    </lineage>
</organism>
<dbReference type="RefSeq" id="XP_013788848.1">
    <property type="nucleotide sequence ID" value="XM_013933394.1"/>
</dbReference>
<protein>
    <submittedName>
        <fullName evidence="3">Zinc finger BED domain-containing protein 5-like</fullName>
    </submittedName>
</protein>
<feature type="compositionally biased region" description="Polar residues" evidence="1">
    <location>
        <begin position="17"/>
        <end position="29"/>
    </location>
</feature>
<keyword evidence="2" id="KW-1185">Reference proteome</keyword>
<reference evidence="3" key="1">
    <citation type="submission" date="2025-08" db="UniProtKB">
        <authorList>
            <consortium name="RefSeq"/>
        </authorList>
    </citation>
    <scope>IDENTIFICATION</scope>
    <source>
        <tissue evidence="3">Muscle</tissue>
    </source>
</reference>
<dbReference type="GeneID" id="106472736"/>
<sequence>MDKFLKKKRDIDECNPESEQTSNVESCSSKKAKPRPTRKYNESYLRFGFSWTGNVDNPQPVCLVCGIKMSNESMLPSKLGKDFKSKHSHLQDKPTSYFKRMSGQQGKAADSFKKFNDCF</sequence>
<accession>A0ABM1BUD9</accession>
<feature type="compositionally biased region" description="Basic and acidic residues" evidence="1">
    <location>
        <begin position="1"/>
        <end position="12"/>
    </location>
</feature>
<evidence type="ECO:0000313" key="2">
    <source>
        <dbReference type="Proteomes" id="UP000694941"/>
    </source>
</evidence>
<feature type="region of interest" description="Disordered" evidence="1">
    <location>
        <begin position="1"/>
        <end position="38"/>
    </location>
</feature>
<proteinExistence type="predicted"/>
<evidence type="ECO:0000313" key="3">
    <source>
        <dbReference type="RefSeq" id="XP_013788848.1"/>
    </source>
</evidence>